<proteinExistence type="inferred from homology"/>
<dbReference type="PANTHER" id="PTHR43744">
    <property type="entry name" value="ABC TRANSPORTER PERMEASE PROTEIN MG189-RELATED-RELATED"/>
    <property type="match status" value="1"/>
</dbReference>
<keyword evidence="2 7" id="KW-0813">Transport</keyword>
<evidence type="ECO:0000256" key="1">
    <source>
        <dbReference type="ARBA" id="ARBA00004651"/>
    </source>
</evidence>
<evidence type="ECO:0000259" key="8">
    <source>
        <dbReference type="PROSITE" id="PS50928"/>
    </source>
</evidence>
<dbReference type="Pfam" id="PF00528">
    <property type="entry name" value="BPD_transp_1"/>
    <property type="match status" value="1"/>
</dbReference>
<evidence type="ECO:0000256" key="2">
    <source>
        <dbReference type="ARBA" id="ARBA00022448"/>
    </source>
</evidence>
<dbReference type="AlphaFoldDB" id="A0A6N2V2T1"/>
<dbReference type="SUPFAM" id="SSF161098">
    <property type="entry name" value="MetI-like"/>
    <property type="match status" value="1"/>
</dbReference>
<feature type="transmembrane region" description="Helical" evidence="7">
    <location>
        <begin position="12"/>
        <end position="34"/>
    </location>
</feature>
<name>A0A6N2V2T1_9FIRM</name>
<keyword evidence="5 7" id="KW-1133">Transmembrane helix</keyword>
<accession>A0A6N2V2T1</accession>
<evidence type="ECO:0000256" key="6">
    <source>
        <dbReference type="ARBA" id="ARBA00023136"/>
    </source>
</evidence>
<keyword evidence="3" id="KW-1003">Cell membrane</keyword>
<reference evidence="9" key="1">
    <citation type="submission" date="2019-11" db="EMBL/GenBank/DDBJ databases">
        <authorList>
            <person name="Feng L."/>
        </authorList>
    </citation>
    <scope>NUCLEOTIDE SEQUENCE</scope>
    <source>
        <strain evidence="9">BgluceraseaLFYP119</strain>
    </source>
</reference>
<keyword evidence="6 7" id="KW-0472">Membrane</keyword>
<keyword evidence="4 7" id="KW-0812">Transmembrane</keyword>
<dbReference type="InterPro" id="IPR000515">
    <property type="entry name" value="MetI-like"/>
</dbReference>
<feature type="transmembrane region" description="Helical" evidence="7">
    <location>
        <begin position="248"/>
        <end position="267"/>
    </location>
</feature>
<dbReference type="InterPro" id="IPR035906">
    <property type="entry name" value="MetI-like_sf"/>
</dbReference>
<feature type="transmembrane region" description="Helical" evidence="7">
    <location>
        <begin position="111"/>
        <end position="132"/>
    </location>
</feature>
<feature type="domain" description="ABC transmembrane type-1" evidence="8">
    <location>
        <begin position="76"/>
        <end position="267"/>
    </location>
</feature>
<evidence type="ECO:0000313" key="9">
    <source>
        <dbReference type="EMBL" id="VYT21336.1"/>
    </source>
</evidence>
<evidence type="ECO:0000256" key="7">
    <source>
        <dbReference type="RuleBase" id="RU363032"/>
    </source>
</evidence>
<evidence type="ECO:0000256" key="4">
    <source>
        <dbReference type="ARBA" id="ARBA00022692"/>
    </source>
</evidence>
<organism evidence="9">
    <name type="scientific">Blautia glucerasea</name>
    <dbReference type="NCBI Taxonomy" id="536633"/>
    <lineage>
        <taxon>Bacteria</taxon>
        <taxon>Bacillati</taxon>
        <taxon>Bacillota</taxon>
        <taxon>Clostridia</taxon>
        <taxon>Lachnospirales</taxon>
        <taxon>Lachnospiraceae</taxon>
        <taxon>Blautia</taxon>
    </lineage>
</organism>
<dbReference type="EMBL" id="CACRST010000022">
    <property type="protein sequence ID" value="VYT21336.1"/>
    <property type="molecule type" value="Genomic_DNA"/>
</dbReference>
<comment type="similarity">
    <text evidence="7">Belongs to the binding-protein-dependent transport system permease family.</text>
</comment>
<dbReference type="PROSITE" id="PS50928">
    <property type="entry name" value="ABC_TM1"/>
    <property type="match status" value="1"/>
</dbReference>
<feature type="transmembrane region" description="Helical" evidence="7">
    <location>
        <begin position="144"/>
        <end position="166"/>
    </location>
</feature>
<comment type="subcellular location">
    <subcellularLocation>
        <location evidence="1 7">Cell membrane</location>
        <topology evidence="1 7">Multi-pass membrane protein</topology>
    </subcellularLocation>
</comment>
<dbReference type="GO" id="GO:0005886">
    <property type="term" value="C:plasma membrane"/>
    <property type="evidence" value="ECO:0007669"/>
    <property type="project" value="UniProtKB-SubCell"/>
</dbReference>
<sequence>MKRFKNLSLKSKISWILVCVFIAIWVIITVYPFIFMVLNSFKGQFEILANGVFSMPQSFNLDNFKEVFNNGILHYFFNSILVCAVSLIITLLVAALAAYPIARLHSKIGKVFLILVLACMSIPEHITLIPIFKFSTSAGLYDSLPALIGPDIAFALPISIFILVGFMEKLPKELEEAGEIDGCSRTGNFFHIVLPLTRPGMATLAIYNGVGIWNEFIFSYTLTQNKMNRTLPLAIWDFQGAHSMNAPMIMAVLTITTIPMLILFAVFQEKLMDSMTIGAVKG</sequence>
<evidence type="ECO:0000256" key="5">
    <source>
        <dbReference type="ARBA" id="ARBA00022989"/>
    </source>
</evidence>
<dbReference type="CDD" id="cd06261">
    <property type="entry name" value="TM_PBP2"/>
    <property type="match status" value="1"/>
</dbReference>
<dbReference type="RefSeq" id="WP_156354730.1">
    <property type="nucleotide sequence ID" value="NZ_CACRST010000022.1"/>
</dbReference>
<dbReference type="PANTHER" id="PTHR43744:SF12">
    <property type="entry name" value="ABC TRANSPORTER PERMEASE PROTEIN MG189-RELATED"/>
    <property type="match status" value="1"/>
</dbReference>
<gene>
    <name evidence="9" type="primary">sugB_5</name>
    <name evidence="9" type="ORF">BGLFYP119_02289</name>
</gene>
<protein>
    <submittedName>
        <fullName evidence="9">Trehalose transport system permease protein SugB</fullName>
    </submittedName>
</protein>
<dbReference type="GO" id="GO:0055085">
    <property type="term" value="P:transmembrane transport"/>
    <property type="evidence" value="ECO:0007669"/>
    <property type="project" value="InterPro"/>
</dbReference>
<feature type="transmembrane region" description="Helical" evidence="7">
    <location>
        <begin position="75"/>
        <end position="99"/>
    </location>
</feature>
<evidence type="ECO:0000256" key="3">
    <source>
        <dbReference type="ARBA" id="ARBA00022475"/>
    </source>
</evidence>
<dbReference type="Gene3D" id="1.10.3720.10">
    <property type="entry name" value="MetI-like"/>
    <property type="match status" value="1"/>
</dbReference>